<evidence type="ECO:0000256" key="1">
    <source>
        <dbReference type="ARBA" id="ARBA00038101"/>
    </source>
</evidence>
<name>A0ABR2K3K1_9EUKA</name>
<comment type="caution">
    <text evidence="4">The sequence shown here is derived from an EMBL/GenBank/DDBJ whole genome shotgun (WGS) entry which is preliminary data.</text>
</comment>
<dbReference type="Gene3D" id="1.25.40.10">
    <property type="entry name" value="Tetratricopeptide repeat domain"/>
    <property type="match status" value="1"/>
</dbReference>
<dbReference type="SMART" id="SM00671">
    <property type="entry name" value="SEL1"/>
    <property type="match status" value="3"/>
</dbReference>
<accession>A0ABR2K3K1</accession>
<evidence type="ECO:0000313" key="5">
    <source>
        <dbReference type="Proteomes" id="UP001470230"/>
    </source>
</evidence>
<organism evidence="4 5">
    <name type="scientific">Tritrichomonas musculus</name>
    <dbReference type="NCBI Taxonomy" id="1915356"/>
    <lineage>
        <taxon>Eukaryota</taxon>
        <taxon>Metamonada</taxon>
        <taxon>Parabasalia</taxon>
        <taxon>Tritrichomonadida</taxon>
        <taxon>Tritrichomonadidae</taxon>
        <taxon>Tritrichomonas</taxon>
    </lineage>
</organism>
<keyword evidence="5" id="KW-1185">Reference proteome</keyword>
<evidence type="ECO:0000256" key="3">
    <source>
        <dbReference type="SAM" id="MobiDB-lite"/>
    </source>
</evidence>
<feature type="region of interest" description="Disordered" evidence="3">
    <location>
        <begin position="599"/>
        <end position="638"/>
    </location>
</feature>
<dbReference type="SUPFAM" id="SSF81901">
    <property type="entry name" value="HCP-like"/>
    <property type="match status" value="1"/>
</dbReference>
<evidence type="ECO:0000256" key="2">
    <source>
        <dbReference type="SAM" id="Coils"/>
    </source>
</evidence>
<keyword evidence="2" id="KW-0175">Coiled coil</keyword>
<feature type="region of interest" description="Disordered" evidence="3">
    <location>
        <begin position="538"/>
        <end position="566"/>
    </location>
</feature>
<dbReference type="PANTHER" id="PTHR11102:SF160">
    <property type="entry name" value="ERAD-ASSOCIATED E3 UBIQUITIN-PROTEIN LIGASE COMPONENT HRD3"/>
    <property type="match status" value="1"/>
</dbReference>
<dbReference type="InterPro" id="IPR006597">
    <property type="entry name" value="Sel1-like"/>
</dbReference>
<feature type="compositionally biased region" description="Polar residues" evidence="3">
    <location>
        <begin position="621"/>
        <end position="638"/>
    </location>
</feature>
<comment type="similarity">
    <text evidence="1">Belongs to the sel-1 family.</text>
</comment>
<dbReference type="Proteomes" id="UP001470230">
    <property type="component" value="Unassembled WGS sequence"/>
</dbReference>
<sequence>MSEIQARLQNFNKVYSLRKNEIDVFHDFKENEVINIEVLRHSVFRCLFATENDETFQKFVSELGDDKIATLHFKKSMIYDKYISICTDQRVLLIPTTAKYLINTVLSQIKNCEIYCIEEKDRDKLSKYENSSLLQNFASDEKLQELRLTLTQKINDRFHVFNSVQSVMVCYRTTYMTFFYLTEEVISSYYDLIPQPLDFPSESESSTPENQADQPTIIPFYYEEKEGQPHMERSDSQSNPNLNAPLHKVPSLQKKEIDIFRDFQENTIEEIEILPHATFRCLYSTSNNDAFHKFISEIKDDPIATVHCKKSMIYEKYFSFCVDHHVLLLPCESTDQINEFLSHIQNSQIIFVTEKDHDKLSNFENYKLLKSIAPSENLEKLRGTLHSQLNERFEVFNVAQSVMVCYKTTYMTFFYLSEEVISTYYDLKTKPHKFLKTKPDSTFAVEQINDEDIDEFNELYIALDRRIQFLHQNINGNEKYMGTNATLIDVDDLIQITADHQTKKGLSDCIKTYQAANQQIKETEEALEGYINQEKQRNVTETKLPSLNRSLSGKSENSSSSCDSFNIDEDPELKMIKREVESLQTQIKQIDQKIRYSNTNDITPKKPYNSTRMAVPHEPTYSPSSPRRRMATSSPQTVRNRIKALQKKIDEGDVIAMYSLGACYALGDGVPEDKEQAFKYYLLAAEKGNKNAQYAAASCYSYGKGIEMDKNKAFELYLKAAEQGHPKAEFAVAHFFEYGQGDIERNHETAKIWYKKAAAQGHAGAKKFIRNCPSESEFEDLSDN</sequence>
<protein>
    <recommendedName>
        <fullName evidence="6">Sel1 repeat family protein</fullName>
    </recommendedName>
</protein>
<dbReference type="InterPro" id="IPR011990">
    <property type="entry name" value="TPR-like_helical_dom_sf"/>
</dbReference>
<evidence type="ECO:0008006" key="6">
    <source>
        <dbReference type="Google" id="ProtNLM"/>
    </source>
</evidence>
<evidence type="ECO:0000313" key="4">
    <source>
        <dbReference type="EMBL" id="KAK8885624.1"/>
    </source>
</evidence>
<reference evidence="4 5" key="1">
    <citation type="submission" date="2024-04" db="EMBL/GenBank/DDBJ databases">
        <title>Tritrichomonas musculus Genome.</title>
        <authorList>
            <person name="Alves-Ferreira E."/>
            <person name="Grigg M."/>
            <person name="Lorenzi H."/>
            <person name="Galac M."/>
        </authorList>
    </citation>
    <scope>NUCLEOTIDE SEQUENCE [LARGE SCALE GENOMIC DNA]</scope>
    <source>
        <strain evidence="4 5">EAF2021</strain>
    </source>
</reference>
<proteinExistence type="inferred from homology"/>
<dbReference type="PANTHER" id="PTHR11102">
    <property type="entry name" value="SEL-1-LIKE PROTEIN"/>
    <property type="match status" value="1"/>
</dbReference>
<feature type="compositionally biased region" description="Polar residues" evidence="3">
    <location>
        <begin position="599"/>
        <end position="612"/>
    </location>
</feature>
<dbReference type="Pfam" id="PF08238">
    <property type="entry name" value="Sel1"/>
    <property type="match status" value="3"/>
</dbReference>
<dbReference type="EMBL" id="JAPFFF010000007">
    <property type="protein sequence ID" value="KAK8885624.1"/>
    <property type="molecule type" value="Genomic_DNA"/>
</dbReference>
<gene>
    <name evidence="4" type="ORF">M9Y10_041074</name>
</gene>
<feature type="compositionally biased region" description="Low complexity" evidence="3">
    <location>
        <begin position="550"/>
        <end position="564"/>
    </location>
</feature>
<feature type="coiled-coil region" evidence="2">
    <location>
        <begin position="506"/>
        <end position="533"/>
    </location>
</feature>
<dbReference type="InterPro" id="IPR050767">
    <property type="entry name" value="Sel1_AlgK"/>
</dbReference>